<protein>
    <submittedName>
        <fullName evidence="2">Uncharacterized protein</fullName>
    </submittedName>
</protein>
<reference evidence="2 3" key="1">
    <citation type="journal article" date="2015" name="Nature">
        <title>rRNA introns, odd ribosomes, and small enigmatic genomes across a large radiation of phyla.</title>
        <authorList>
            <person name="Brown C.T."/>
            <person name="Hug L.A."/>
            <person name="Thomas B.C."/>
            <person name="Sharon I."/>
            <person name="Castelle C.J."/>
            <person name="Singh A."/>
            <person name="Wilkins M.J."/>
            <person name="Williams K.H."/>
            <person name="Banfield J.F."/>
        </authorList>
    </citation>
    <scope>NUCLEOTIDE SEQUENCE [LARGE SCALE GENOMIC DNA]</scope>
</reference>
<sequence length="713" mass="78428">MYTNIFDRLSFLSLFLVVVLLPVFFLPFTKIPIEISKGLLLVMGLTLCIIFWAIARFFDGKISLPKSVCLLGGGGVVLIFFLSAFFSKASQVSFFGTAFDIGSFWFIFSAFLLMFCSSIIFRNSKQAKIVLFGAILSSAFVLIFQSIHLFFPKVLSLGIFDVADKTANILGSWNALGLFAGFSGLLFLLVVEFFPISKTEKIILQIFILLSMLLVASINFLLVWILLGISSLIIFVYKASNTFKRNETGEGGEKTESDKKHFPAVSFVVVIISLLFLLNPLVPIIPGMSPDYLDNIIPTRLQISSNEISPSFSSTMVVTKSVLKEKPILGIGPNKFGEAWASYKPSAVNKTVFWDVAFNSGSGLLPTLVSTTGYLGILAWLIFFVLLITSGVKFIFSSIKNSANWETMAFFVLSLYLFVSSFLYSTGPVIFLLAFVFTGVFIGLSASNSLNGEVSLSFLNDHRKSFFSMLSIILIIIISAATSFKYIERFVSFSYFRKAISSPTAPESLASINRALTLYSNDLYLRTYAQIYLLKFSSLISKGTSLSEAEKAELQVDLDQAVNGAQLATTYNPKNYLNFQVLGSIYQNFALFGVEDIYSKAIEAYKTASALNPLNPGLKLEIASSSLADGKIEEAKNYANLALSLKPDYVNTFIVLSQIAKKEGDNASALSYARTALSLSPTDKSLIQYVDSLKNEAIPNPVTPPSTTDKKKP</sequence>
<dbReference type="AlphaFoldDB" id="A0A0G0HV58"/>
<comment type="caution">
    <text evidence="2">The sequence shown here is derived from an EMBL/GenBank/DDBJ whole genome shotgun (WGS) entry which is preliminary data.</text>
</comment>
<keyword evidence="1" id="KW-1133">Transmembrane helix</keyword>
<feature type="transmembrane region" description="Helical" evidence="1">
    <location>
        <begin position="129"/>
        <end position="151"/>
    </location>
</feature>
<keyword evidence="1" id="KW-0812">Transmembrane</keyword>
<feature type="transmembrane region" description="Helical" evidence="1">
    <location>
        <begin position="429"/>
        <end position="446"/>
    </location>
</feature>
<feature type="transmembrane region" description="Helical" evidence="1">
    <location>
        <begin position="374"/>
        <end position="396"/>
    </location>
</feature>
<gene>
    <name evidence="2" type="ORF">US65_C0019G0004</name>
</gene>
<feature type="transmembrane region" description="Helical" evidence="1">
    <location>
        <begin position="67"/>
        <end position="86"/>
    </location>
</feature>
<dbReference type="Proteomes" id="UP000034430">
    <property type="component" value="Unassembled WGS sequence"/>
</dbReference>
<name>A0A0G0HV58_9BACT</name>
<feature type="transmembrane region" description="Helical" evidence="1">
    <location>
        <begin position="35"/>
        <end position="55"/>
    </location>
</feature>
<proteinExistence type="predicted"/>
<feature type="transmembrane region" description="Helical" evidence="1">
    <location>
        <begin position="466"/>
        <end position="487"/>
    </location>
</feature>
<evidence type="ECO:0000256" key="1">
    <source>
        <dbReference type="SAM" id="Phobius"/>
    </source>
</evidence>
<evidence type="ECO:0000313" key="3">
    <source>
        <dbReference type="Proteomes" id="UP000034430"/>
    </source>
</evidence>
<dbReference type="SUPFAM" id="SSF48452">
    <property type="entry name" value="TPR-like"/>
    <property type="match status" value="1"/>
</dbReference>
<accession>A0A0G0HV58</accession>
<feature type="transmembrane region" description="Helical" evidence="1">
    <location>
        <begin position="171"/>
        <end position="194"/>
    </location>
</feature>
<feature type="transmembrane region" description="Helical" evidence="1">
    <location>
        <begin position="262"/>
        <end position="282"/>
    </location>
</feature>
<organism evidence="2 3">
    <name type="scientific">Candidatus Yanofskybacteria bacterium GW2011_GWC2_37_9</name>
    <dbReference type="NCBI Taxonomy" id="1619028"/>
    <lineage>
        <taxon>Bacteria</taxon>
        <taxon>Candidatus Yanofskyibacteriota</taxon>
    </lineage>
</organism>
<feature type="transmembrane region" description="Helical" evidence="1">
    <location>
        <begin position="408"/>
        <end position="424"/>
    </location>
</feature>
<evidence type="ECO:0000313" key="2">
    <source>
        <dbReference type="EMBL" id="KKQ47053.1"/>
    </source>
</evidence>
<feature type="transmembrane region" description="Helical" evidence="1">
    <location>
        <begin position="9"/>
        <end position="29"/>
    </location>
</feature>
<feature type="transmembrane region" description="Helical" evidence="1">
    <location>
        <begin position="206"/>
        <end position="237"/>
    </location>
</feature>
<dbReference type="Gene3D" id="1.25.40.10">
    <property type="entry name" value="Tetratricopeptide repeat domain"/>
    <property type="match status" value="1"/>
</dbReference>
<dbReference type="EMBL" id="LBTU01000019">
    <property type="protein sequence ID" value="KKQ47053.1"/>
    <property type="molecule type" value="Genomic_DNA"/>
</dbReference>
<keyword evidence="1" id="KW-0472">Membrane</keyword>
<feature type="transmembrane region" description="Helical" evidence="1">
    <location>
        <begin position="92"/>
        <end position="117"/>
    </location>
</feature>
<dbReference type="InterPro" id="IPR011990">
    <property type="entry name" value="TPR-like_helical_dom_sf"/>
</dbReference>